<reference evidence="1" key="2">
    <citation type="submission" date="2021-03" db="UniProtKB">
        <authorList>
            <consortium name="EnsemblPlants"/>
        </authorList>
    </citation>
    <scope>IDENTIFICATION</scope>
</reference>
<dbReference type="AlphaFoldDB" id="A0A803L240"/>
<sequence length="342" mass="39672">MFRNKSKSLHFNYFIRFSFAAYARQLCSKPLLPEERCVAGSANLTDFLEEKLKAMQQRELEDYLLRSSKTSIYRVPAKLRQIEPKAYEPHFISIGPYHHGSPNLQPSEKLKWLSLTRLIGFGERARDELDKLVTSLEAIEHKARCCYSEDVKLSKREFVTMMLLNRCFIVELFQDLRRIVSSLHPSSPSDGCFLLITLGNKVKRGTEPHMYCSTTKLKEAGIKTRVLCYSQPLDVRFEKGTLRISSLQIDNHIASFFRNIVAYEQCHHECYLDMTTYLFFLGKLTKSTEDARLLHDEGVILYYLGSNKQVAKLINNLCLELVHDGQYSYLYDVVERLDIHSD</sequence>
<proteinExistence type="predicted"/>
<dbReference type="Gramene" id="AUR62005929-RA">
    <property type="protein sequence ID" value="AUR62005929-RA:cds"/>
    <property type="gene ID" value="AUR62005929"/>
</dbReference>
<name>A0A803L240_CHEQI</name>
<dbReference type="PANTHER" id="PTHR31170">
    <property type="entry name" value="BNAC04G53230D PROTEIN"/>
    <property type="match status" value="1"/>
</dbReference>
<dbReference type="Proteomes" id="UP000596660">
    <property type="component" value="Unplaced"/>
</dbReference>
<dbReference type="Pfam" id="PF03140">
    <property type="entry name" value="DUF247"/>
    <property type="match status" value="2"/>
</dbReference>
<reference evidence="1" key="1">
    <citation type="journal article" date="2017" name="Nature">
        <title>The genome of Chenopodium quinoa.</title>
        <authorList>
            <person name="Jarvis D.E."/>
            <person name="Ho Y.S."/>
            <person name="Lightfoot D.J."/>
            <person name="Schmoeckel S.M."/>
            <person name="Li B."/>
            <person name="Borm T.J.A."/>
            <person name="Ohyanagi H."/>
            <person name="Mineta K."/>
            <person name="Michell C.T."/>
            <person name="Saber N."/>
            <person name="Kharbatia N.M."/>
            <person name="Rupper R.R."/>
            <person name="Sharp A.R."/>
            <person name="Dally N."/>
            <person name="Boughton B.A."/>
            <person name="Woo Y.H."/>
            <person name="Gao G."/>
            <person name="Schijlen E.G.W.M."/>
            <person name="Guo X."/>
            <person name="Momin A.A."/>
            <person name="Negrao S."/>
            <person name="Al-Babili S."/>
            <person name="Gehring C."/>
            <person name="Roessner U."/>
            <person name="Jung C."/>
            <person name="Murphy K."/>
            <person name="Arold S.T."/>
            <person name="Gojobori T."/>
            <person name="van der Linden C.G."/>
            <person name="van Loo E.N."/>
            <person name="Jellen E.N."/>
            <person name="Maughan P.J."/>
            <person name="Tester M."/>
        </authorList>
    </citation>
    <scope>NUCLEOTIDE SEQUENCE [LARGE SCALE GENOMIC DNA]</scope>
    <source>
        <strain evidence="1">cv. PI 614886</strain>
    </source>
</reference>
<dbReference type="PANTHER" id="PTHR31170:SF21">
    <property type="match status" value="1"/>
</dbReference>
<evidence type="ECO:0000313" key="2">
    <source>
        <dbReference type="Proteomes" id="UP000596660"/>
    </source>
</evidence>
<keyword evidence="2" id="KW-1185">Reference proteome</keyword>
<organism evidence="1 2">
    <name type="scientific">Chenopodium quinoa</name>
    <name type="common">Quinoa</name>
    <dbReference type="NCBI Taxonomy" id="63459"/>
    <lineage>
        <taxon>Eukaryota</taxon>
        <taxon>Viridiplantae</taxon>
        <taxon>Streptophyta</taxon>
        <taxon>Embryophyta</taxon>
        <taxon>Tracheophyta</taxon>
        <taxon>Spermatophyta</taxon>
        <taxon>Magnoliopsida</taxon>
        <taxon>eudicotyledons</taxon>
        <taxon>Gunneridae</taxon>
        <taxon>Pentapetalae</taxon>
        <taxon>Caryophyllales</taxon>
        <taxon>Chenopodiaceae</taxon>
        <taxon>Chenopodioideae</taxon>
        <taxon>Atripliceae</taxon>
        <taxon>Chenopodium</taxon>
    </lineage>
</organism>
<accession>A0A803L240</accession>
<evidence type="ECO:0000313" key="1">
    <source>
        <dbReference type="EnsemblPlants" id="AUR62005929-RA:cds"/>
    </source>
</evidence>
<dbReference type="OMA" id="DISHEFC"/>
<protein>
    <submittedName>
        <fullName evidence="1">Uncharacterized protein</fullName>
    </submittedName>
</protein>
<dbReference type="EnsemblPlants" id="AUR62005929-RA">
    <property type="protein sequence ID" value="AUR62005929-RA:cds"/>
    <property type="gene ID" value="AUR62005929"/>
</dbReference>
<dbReference type="InterPro" id="IPR004158">
    <property type="entry name" value="DUF247_pln"/>
</dbReference>